<dbReference type="AlphaFoldDB" id="A0A067K833"/>
<evidence type="ECO:0008006" key="4">
    <source>
        <dbReference type="Google" id="ProtNLM"/>
    </source>
</evidence>
<sequence length="314" mass="34909">MCCYVFIYFMHTYRTPFNSGPFSVKIDPPREIASRTWNRRPGQRLVRTSPIPEFIPVSSVSYPSSSNSDSDSDLVEMADDIGDEPGFSQAQIRTIAQIVAAALAQDRAQNQTTPPSSSQPVVEERQIPEPVSDNQTSVRNATPIENDVLKQLAELKDRFDKMAAVKGKDPVTNFHITGNAGNAAANQPGSSNTIGAVNEKVRREFTDLGKPLSTVMRSCIRNGVLSKLPINPSKPIRGRFIDKNCEYHQCKGHSTDNCFQLRAAIQDLIDSGKITKPNERNKPSTWNNPLPQYQYNYPPHESSTGQQVMVSRSR</sequence>
<keyword evidence="3" id="KW-1185">Reference proteome</keyword>
<protein>
    <recommendedName>
        <fullName evidence="4">Gag-pol polyprotein</fullName>
    </recommendedName>
</protein>
<dbReference type="EMBL" id="KK914589">
    <property type="protein sequence ID" value="KDP32227.1"/>
    <property type="molecule type" value="Genomic_DNA"/>
</dbReference>
<feature type="region of interest" description="Disordered" evidence="1">
    <location>
        <begin position="106"/>
        <end position="143"/>
    </location>
</feature>
<feature type="compositionally biased region" description="Low complexity" evidence="1">
    <location>
        <begin position="60"/>
        <end position="69"/>
    </location>
</feature>
<feature type="compositionally biased region" description="Low complexity" evidence="1">
    <location>
        <begin position="287"/>
        <end position="299"/>
    </location>
</feature>
<evidence type="ECO:0000313" key="2">
    <source>
        <dbReference type="EMBL" id="KDP32227.1"/>
    </source>
</evidence>
<feature type="region of interest" description="Disordered" evidence="1">
    <location>
        <begin position="272"/>
        <end position="314"/>
    </location>
</feature>
<accession>A0A067K833</accession>
<reference evidence="2 3" key="1">
    <citation type="journal article" date="2014" name="PLoS ONE">
        <title>Global Analysis of Gene Expression Profiles in Physic Nut (Jatropha curcas L.) Seedlings Exposed to Salt Stress.</title>
        <authorList>
            <person name="Zhang L."/>
            <person name="Zhang C."/>
            <person name="Wu P."/>
            <person name="Chen Y."/>
            <person name="Li M."/>
            <person name="Jiang H."/>
            <person name="Wu G."/>
        </authorList>
    </citation>
    <scope>NUCLEOTIDE SEQUENCE [LARGE SCALE GENOMIC DNA]</scope>
    <source>
        <strain evidence="3">cv. GZQX0401</strain>
        <tissue evidence="2">Young leaves</tissue>
    </source>
</reference>
<organism evidence="2 3">
    <name type="scientific">Jatropha curcas</name>
    <name type="common">Barbados nut</name>
    <dbReference type="NCBI Taxonomy" id="180498"/>
    <lineage>
        <taxon>Eukaryota</taxon>
        <taxon>Viridiplantae</taxon>
        <taxon>Streptophyta</taxon>
        <taxon>Embryophyta</taxon>
        <taxon>Tracheophyta</taxon>
        <taxon>Spermatophyta</taxon>
        <taxon>Magnoliopsida</taxon>
        <taxon>eudicotyledons</taxon>
        <taxon>Gunneridae</taxon>
        <taxon>Pentapetalae</taxon>
        <taxon>rosids</taxon>
        <taxon>fabids</taxon>
        <taxon>Malpighiales</taxon>
        <taxon>Euphorbiaceae</taxon>
        <taxon>Crotonoideae</taxon>
        <taxon>Jatropheae</taxon>
        <taxon>Jatropha</taxon>
    </lineage>
</organism>
<feature type="compositionally biased region" description="Polar residues" evidence="1">
    <location>
        <begin position="107"/>
        <end position="120"/>
    </location>
</feature>
<feature type="region of interest" description="Disordered" evidence="1">
    <location>
        <begin position="60"/>
        <end position="83"/>
    </location>
</feature>
<dbReference type="STRING" id="180498.A0A067K833"/>
<dbReference type="Proteomes" id="UP000027138">
    <property type="component" value="Unassembled WGS sequence"/>
</dbReference>
<evidence type="ECO:0000256" key="1">
    <source>
        <dbReference type="SAM" id="MobiDB-lite"/>
    </source>
</evidence>
<feature type="compositionally biased region" description="Acidic residues" evidence="1">
    <location>
        <begin position="70"/>
        <end position="83"/>
    </location>
</feature>
<evidence type="ECO:0000313" key="3">
    <source>
        <dbReference type="Proteomes" id="UP000027138"/>
    </source>
</evidence>
<dbReference type="OrthoDB" id="1740536at2759"/>
<proteinExistence type="predicted"/>
<name>A0A067K833_JATCU</name>
<gene>
    <name evidence="2" type="ORF">JCGZ_13834</name>
</gene>
<feature type="compositionally biased region" description="Polar residues" evidence="1">
    <location>
        <begin position="301"/>
        <end position="314"/>
    </location>
</feature>